<gene>
    <name evidence="2" type="ORF">ZIOFF_065525</name>
</gene>
<organism evidence="2 3">
    <name type="scientific">Zingiber officinale</name>
    <name type="common">Ginger</name>
    <name type="synonym">Amomum zingiber</name>
    <dbReference type="NCBI Taxonomy" id="94328"/>
    <lineage>
        <taxon>Eukaryota</taxon>
        <taxon>Viridiplantae</taxon>
        <taxon>Streptophyta</taxon>
        <taxon>Embryophyta</taxon>
        <taxon>Tracheophyta</taxon>
        <taxon>Spermatophyta</taxon>
        <taxon>Magnoliopsida</taxon>
        <taxon>Liliopsida</taxon>
        <taxon>Zingiberales</taxon>
        <taxon>Zingiberaceae</taxon>
        <taxon>Zingiber</taxon>
    </lineage>
</organism>
<feature type="region of interest" description="Disordered" evidence="1">
    <location>
        <begin position="190"/>
        <end position="226"/>
    </location>
</feature>
<dbReference type="PANTHER" id="PTHR33673:SF3">
    <property type="entry name" value="SUPPRESSOR SRP40-LIKE PROTEIN"/>
    <property type="match status" value="1"/>
</dbReference>
<feature type="compositionally biased region" description="Polar residues" evidence="1">
    <location>
        <begin position="211"/>
        <end position="224"/>
    </location>
</feature>
<name>A0A8J5F0F9_ZINOF</name>
<dbReference type="PANTHER" id="PTHR33673">
    <property type="entry name" value="SUPPRESSOR SRP40-LIKE PROTEIN"/>
    <property type="match status" value="1"/>
</dbReference>
<keyword evidence="3" id="KW-1185">Reference proteome</keyword>
<feature type="compositionally biased region" description="Basic and acidic residues" evidence="1">
    <location>
        <begin position="1"/>
        <end position="10"/>
    </location>
</feature>
<accession>A0A8J5F0F9</accession>
<dbReference type="Proteomes" id="UP000734854">
    <property type="component" value="Unassembled WGS sequence"/>
</dbReference>
<dbReference type="EMBL" id="JACMSC010000018">
    <property type="protein sequence ID" value="KAG6476286.1"/>
    <property type="molecule type" value="Genomic_DNA"/>
</dbReference>
<comment type="caution">
    <text evidence="2">The sequence shown here is derived from an EMBL/GenBank/DDBJ whole genome shotgun (WGS) entry which is preliminary data.</text>
</comment>
<dbReference type="AlphaFoldDB" id="A0A8J5F0F9"/>
<feature type="compositionally biased region" description="Pro residues" evidence="1">
    <location>
        <begin position="264"/>
        <end position="274"/>
    </location>
</feature>
<evidence type="ECO:0000313" key="2">
    <source>
        <dbReference type="EMBL" id="KAG6476286.1"/>
    </source>
</evidence>
<evidence type="ECO:0000256" key="1">
    <source>
        <dbReference type="SAM" id="MobiDB-lite"/>
    </source>
</evidence>
<feature type="compositionally biased region" description="Polar residues" evidence="1">
    <location>
        <begin position="13"/>
        <end position="24"/>
    </location>
</feature>
<proteinExistence type="predicted"/>
<reference evidence="2 3" key="1">
    <citation type="submission" date="2020-08" db="EMBL/GenBank/DDBJ databases">
        <title>Plant Genome Project.</title>
        <authorList>
            <person name="Zhang R.-G."/>
        </authorList>
    </citation>
    <scope>NUCLEOTIDE SEQUENCE [LARGE SCALE GENOMIC DNA]</scope>
    <source>
        <tissue evidence="2">Rhizome</tissue>
    </source>
</reference>
<feature type="region of interest" description="Disordered" evidence="1">
    <location>
        <begin position="1"/>
        <end position="57"/>
    </location>
</feature>
<protein>
    <submittedName>
        <fullName evidence="2">Uncharacterized protein</fullName>
    </submittedName>
</protein>
<feature type="region of interest" description="Disordered" evidence="1">
    <location>
        <begin position="244"/>
        <end position="285"/>
    </location>
</feature>
<dbReference type="OrthoDB" id="676141at2759"/>
<feature type="compositionally biased region" description="Basic and acidic residues" evidence="1">
    <location>
        <begin position="190"/>
        <end position="209"/>
    </location>
</feature>
<sequence>MDREHEKACHENGNASLQQGNADANVTVALDEPDLPELQAAPKSLAPSSSTSEDDDLFQIDAGTGQGVVFAPAGIPLSFDATSAPASINVGIARGNQCPIPLPYGSDVPAHRIPSSVFARTKSTTPMEWSVTSNESLFSIHMGKSGDLSSLNTNQFDGYPPVSPDINASSLKDTTQVGSNLQQTIHAEAMKDGPKATAEKHVEEDRPPTVDRTSSSDSENQFSDGGSVKSYRSFAFPILAGESTNGSFNGRSAGRPLEKAQLQPPVPQTPPQSAEPPSVEPVAPKKSRLPCFSCCSFCR</sequence>
<evidence type="ECO:0000313" key="3">
    <source>
        <dbReference type="Proteomes" id="UP000734854"/>
    </source>
</evidence>